<feature type="compositionally biased region" description="Basic and acidic residues" evidence="7">
    <location>
        <begin position="636"/>
        <end position="662"/>
    </location>
</feature>
<dbReference type="Pfam" id="PF00176">
    <property type="entry name" value="SNF2-rel_dom"/>
    <property type="match status" value="1"/>
</dbReference>
<dbReference type="SUPFAM" id="SSF52949">
    <property type="entry name" value="Macro domain-like"/>
    <property type="match status" value="1"/>
</dbReference>
<dbReference type="GO" id="GO:0003678">
    <property type="term" value="F:DNA helicase activity"/>
    <property type="evidence" value="ECO:0007669"/>
    <property type="project" value="InterPro"/>
</dbReference>
<dbReference type="SMART" id="SM00490">
    <property type="entry name" value="HELICc"/>
    <property type="match status" value="1"/>
</dbReference>
<evidence type="ECO:0000256" key="5">
    <source>
        <dbReference type="ARBA" id="ARBA00022840"/>
    </source>
</evidence>
<dbReference type="InterPro" id="IPR000330">
    <property type="entry name" value="SNF2_N"/>
</dbReference>
<dbReference type="GO" id="GO:0006338">
    <property type="term" value="P:chromatin remodeling"/>
    <property type="evidence" value="ECO:0007669"/>
    <property type="project" value="InterPro"/>
</dbReference>
<evidence type="ECO:0000259" key="8">
    <source>
        <dbReference type="PROSITE" id="PS51192"/>
    </source>
</evidence>
<dbReference type="PANTHER" id="PTHR47157:SF1">
    <property type="entry name" value="CHROMODOMAIN-HELICASE-DNA-BINDING PROTEIN 1-LIKE"/>
    <property type="match status" value="1"/>
</dbReference>
<evidence type="ECO:0000313" key="11">
    <source>
        <dbReference type="WBParaSite" id="jg11110"/>
    </source>
</evidence>
<dbReference type="InterPro" id="IPR027417">
    <property type="entry name" value="P-loop_NTPase"/>
</dbReference>
<evidence type="ECO:0000256" key="7">
    <source>
        <dbReference type="SAM" id="MobiDB-lite"/>
    </source>
</evidence>
<evidence type="ECO:0000256" key="1">
    <source>
        <dbReference type="ARBA" id="ARBA00004123"/>
    </source>
</evidence>
<dbReference type="CDD" id="cd18793">
    <property type="entry name" value="SF2_C_SNF"/>
    <property type="match status" value="1"/>
</dbReference>
<accession>A0A915CPA8</accession>
<dbReference type="GO" id="GO:0016787">
    <property type="term" value="F:hydrolase activity"/>
    <property type="evidence" value="ECO:0007669"/>
    <property type="project" value="UniProtKB-KW"/>
</dbReference>
<dbReference type="InterPro" id="IPR014001">
    <property type="entry name" value="Helicase_ATP-bd"/>
</dbReference>
<feature type="compositionally biased region" description="Polar residues" evidence="7">
    <location>
        <begin position="862"/>
        <end position="876"/>
    </location>
</feature>
<feature type="compositionally biased region" description="Acidic residues" evidence="7">
    <location>
        <begin position="891"/>
        <end position="927"/>
    </location>
</feature>
<dbReference type="Gene3D" id="3.40.50.300">
    <property type="entry name" value="P-loop containing nucleotide triphosphate hydrolases"/>
    <property type="match status" value="1"/>
</dbReference>
<comment type="subcellular location">
    <subcellularLocation>
        <location evidence="1">Nucleus</location>
    </subcellularLocation>
</comment>
<dbReference type="WBParaSite" id="jg11110">
    <property type="protein sequence ID" value="jg11110"/>
    <property type="gene ID" value="jg11110"/>
</dbReference>
<evidence type="ECO:0000256" key="6">
    <source>
        <dbReference type="ARBA" id="ARBA00023242"/>
    </source>
</evidence>
<feature type="domain" description="Helicase ATP-binding" evidence="8">
    <location>
        <begin position="35"/>
        <end position="200"/>
    </location>
</feature>
<dbReference type="Pfam" id="PF00271">
    <property type="entry name" value="Helicase_C"/>
    <property type="match status" value="1"/>
</dbReference>
<dbReference type="Gene3D" id="3.40.50.10810">
    <property type="entry name" value="Tandem AAA-ATPase domain"/>
    <property type="match status" value="1"/>
</dbReference>
<dbReference type="InterPro" id="IPR049730">
    <property type="entry name" value="SNF2/RAD54-like_C"/>
</dbReference>
<dbReference type="AlphaFoldDB" id="A0A915CPA8"/>
<evidence type="ECO:0000313" key="10">
    <source>
        <dbReference type="Proteomes" id="UP000887574"/>
    </source>
</evidence>
<dbReference type="PROSITE" id="PS51192">
    <property type="entry name" value="HELICASE_ATP_BIND_1"/>
    <property type="match status" value="1"/>
</dbReference>
<feature type="region of interest" description="Disordered" evidence="7">
    <location>
        <begin position="629"/>
        <end position="662"/>
    </location>
</feature>
<dbReference type="GO" id="GO:0005524">
    <property type="term" value="F:ATP binding"/>
    <property type="evidence" value="ECO:0007669"/>
    <property type="project" value="UniProtKB-KW"/>
</dbReference>
<keyword evidence="4" id="KW-0378">Hydrolase</keyword>
<dbReference type="InterPro" id="IPR043472">
    <property type="entry name" value="Macro_dom-like"/>
</dbReference>
<feature type="compositionally biased region" description="Basic residues" evidence="7">
    <location>
        <begin position="951"/>
        <end position="960"/>
    </location>
</feature>
<protein>
    <submittedName>
        <fullName evidence="11">Uncharacterized protein</fullName>
    </submittedName>
</protein>
<dbReference type="PANTHER" id="PTHR47157">
    <property type="entry name" value="CHROMODOMAIN-HELICASE-DNA-BINDING PROTEIN 1-LIKE"/>
    <property type="match status" value="1"/>
</dbReference>
<proteinExistence type="inferred from homology"/>
<name>A0A915CPA8_9BILA</name>
<evidence type="ECO:0000256" key="3">
    <source>
        <dbReference type="ARBA" id="ARBA00022741"/>
    </source>
</evidence>
<feature type="domain" description="Helicase C-terminal" evidence="9">
    <location>
        <begin position="330"/>
        <end position="505"/>
    </location>
</feature>
<keyword evidence="10" id="KW-1185">Reference proteome</keyword>
<evidence type="ECO:0000259" key="9">
    <source>
        <dbReference type="PROSITE" id="PS51194"/>
    </source>
</evidence>
<feature type="region of interest" description="Disordered" evidence="7">
    <location>
        <begin position="862"/>
        <end position="960"/>
    </location>
</feature>
<sequence length="960" mass="110180">MSSSKELTLIDVQKSLKNIGLHLREHQIEGVETILTWYEQNHGGILADEMGLGKTCQSIIALAMLASAGKSPALVICPLSVIDHWENEIARFSCGQLTTIRYYGSQEKREKLRRKELKKDQWNVLLTTFEVFLNDCHLLKFYWEFLVFDEAHRIKNAKSLMHQSISMSLPNIRCLLMMTGTPVQNNLEEFYSLLKLANPGEFPDGHVDRFLQKYERANMRTRKAEFRAMFQKYCLRRTKEILRDVPPASEVILYHGITRFQKSMYKALLRENRNFFIKNTNTPKSSMQSLMNTLVQVRKCVIHPYLFKGIEREPYVEGEHLVNNSGKMLILDRLLKHLYAKGHKVLIFSQMTRVLDIVSDYMELRGYITEMLHGATKSEDRLIAVENFQRPDSDVFCFLLTTKAGGIGLNLTAADTVNFIFPTIIWSVRLLVGDILDWDFNPQNDKQAAARCHRIGQPKPVKIIRLIAKHTVEEIIKYRAAHKLKLSELVLNEENDVSSATSDVFADLLLEGLKELEDEQAATMTATRAITDEQLEQIIGKTDADGKWEVTADEENNKDESEDEPELKPELFTTKALYNFEGKDYFEDRQSLNRFLLRKSENNQYDSGGDENLDEDLIDKILSSKEVTARRKPRKLLTDEEKEERKKQRKENELKRQQKSEVDKIRKRENLWEKHNYSSCNLELSLPHVATASEDNSEGCIYKVSGDITNPDRSPIDKEEHALIIHAVNDSDLHSGDSHLVQNVFEQQSVANKFGDMKEEMDAQGGVIKRTISVVLMVVQSARDRYRKTISREALEKSLSRIASYAVSKSARSVHLPMFWFGVQKIDEDIVRAMLMKHICKYDICAYIYRFARGANRITSKQIMRTQSKASPSTSVRPPPAKKPRMKDFADNEADYESSDEEEMESEEEDGDDSESNLSDFIDDEESGTSIASETDDEAEGYVQTAGTSTRKNKTGKRHH</sequence>
<dbReference type="GO" id="GO:0005634">
    <property type="term" value="C:nucleus"/>
    <property type="evidence" value="ECO:0007669"/>
    <property type="project" value="UniProtKB-SubCell"/>
</dbReference>
<keyword evidence="6" id="KW-0539">Nucleus</keyword>
<dbReference type="Proteomes" id="UP000887574">
    <property type="component" value="Unplaced"/>
</dbReference>
<reference evidence="11" key="1">
    <citation type="submission" date="2022-11" db="UniProtKB">
        <authorList>
            <consortium name="WormBaseParasite"/>
        </authorList>
    </citation>
    <scope>IDENTIFICATION</scope>
</reference>
<dbReference type="InterPro" id="IPR001650">
    <property type="entry name" value="Helicase_C-like"/>
</dbReference>
<dbReference type="InterPro" id="IPR038718">
    <property type="entry name" value="SNF2-like_sf"/>
</dbReference>
<dbReference type="SUPFAM" id="SSF52540">
    <property type="entry name" value="P-loop containing nucleoside triphosphate hydrolases"/>
    <property type="match status" value="2"/>
</dbReference>
<dbReference type="Gene3D" id="3.40.220.10">
    <property type="entry name" value="Leucine Aminopeptidase, subunit E, domain 1"/>
    <property type="match status" value="1"/>
</dbReference>
<keyword evidence="3" id="KW-0547">Nucleotide-binding</keyword>
<organism evidence="10 11">
    <name type="scientific">Ditylenchus dipsaci</name>
    <dbReference type="NCBI Taxonomy" id="166011"/>
    <lineage>
        <taxon>Eukaryota</taxon>
        <taxon>Metazoa</taxon>
        <taxon>Ecdysozoa</taxon>
        <taxon>Nematoda</taxon>
        <taxon>Chromadorea</taxon>
        <taxon>Rhabditida</taxon>
        <taxon>Tylenchina</taxon>
        <taxon>Tylenchomorpha</taxon>
        <taxon>Sphaerularioidea</taxon>
        <taxon>Anguinidae</taxon>
        <taxon>Anguininae</taxon>
        <taxon>Ditylenchus</taxon>
    </lineage>
</organism>
<keyword evidence="5" id="KW-0067">ATP-binding</keyword>
<dbReference type="PROSITE" id="PS51194">
    <property type="entry name" value="HELICASE_CTER"/>
    <property type="match status" value="1"/>
</dbReference>
<evidence type="ECO:0000256" key="4">
    <source>
        <dbReference type="ARBA" id="ARBA00022801"/>
    </source>
</evidence>
<evidence type="ECO:0000256" key="2">
    <source>
        <dbReference type="ARBA" id="ARBA00007025"/>
    </source>
</evidence>
<dbReference type="InterPro" id="IPR031053">
    <property type="entry name" value="ALC1"/>
</dbReference>
<dbReference type="SMART" id="SM00487">
    <property type="entry name" value="DEXDc"/>
    <property type="match status" value="1"/>
</dbReference>
<dbReference type="GO" id="GO:0006281">
    <property type="term" value="P:DNA repair"/>
    <property type="evidence" value="ECO:0007669"/>
    <property type="project" value="InterPro"/>
</dbReference>
<comment type="similarity">
    <text evidence="2">Belongs to the SNF2/RAD54 helicase family.</text>
</comment>